<keyword evidence="5 10" id="KW-0863">Zinc-finger</keyword>
<comment type="subunit">
    <text evidence="9">Homohexamer or homoheptamer. Organized in a ring with a central cavity.</text>
</comment>
<feature type="domain" description="Lon proteolytic" evidence="17">
    <location>
        <begin position="4108"/>
        <end position="4294"/>
    </location>
</feature>
<keyword evidence="9" id="KW-0547">Nucleotide-binding</keyword>
<dbReference type="SMART" id="SM00464">
    <property type="entry name" value="LON"/>
    <property type="match status" value="1"/>
</dbReference>
<dbReference type="InterPro" id="IPR011011">
    <property type="entry name" value="Znf_FYVE_PHD"/>
</dbReference>
<dbReference type="InterPro" id="IPR000409">
    <property type="entry name" value="BEACH_dom"/>
</dbReference>
<dbReference type="SUPFAM" id="SSF81837">
    <property type="entry name" value="BEACH domain"/>
    <property type="match status" value="1"/>
</dbReference>
<dbReference type="Gene3D" id="2.60.120.200">
    <property type="match status" value="1"/>
</dbReference>
<dbReference type="InterPro" id="IPR036372">
    <property type="entry name" value="BEACH_dom_sf"/>
</dbReference>
<dbReference type="EC" id="3.4.21.53" evidence="9"/>
<evidence type="ECO:0000256" key="13">
    <source>
        <dbReference type="SAM" id="MobiDB-lite"/>
    </source>
</evidence>
<evidence type="ECO:0000259" key="18">
    <source>
        <dbReference type="PROSITE" id="PS51787"/>
    </source>
</evidence>
<comment type="catalytic activity">
    <reaction evidence="9">
        <text>Hydrolysis of proteins in presence of ATP.</text>
        <dbReference type="EC" id="3.4.21.53"/>
    </reaction>
</comment>
<sequence length="4295" mass="475010">MFRAILHGLGAGGGASASSGGAQGGGLGSSKHQAGSASALDLSKSPLDPGLMLSAAGNTRSPSSQQGPMAQRPKDAFRAIMSQFHQANRTDEERMRNLTPVLAKIVDILADSTAREVVESSTCASDVRMLIGLTTKALHGSFSCEKSTGPTQADILGAVEHRVMIRLQLRVLELFLLPEHAIAHSHACDDAQRLLWVLSRVGKQEVEQISGPEAWETAEDDFRCMSKSIGEILRTLSRRERTAKEVDVGLLFNVLLIQVSESSDDSSVWIQCARNAIAALCHSDAFDIEMCGWIKMSDHIKTGIELIQTATALGKIRTAAIVFSAFAFVLKESYRHCLVLIDEFQELGGYEAVARLLLVSAASERPEIENVILRSLESLAYIGPVDEESAMLAEIETPFQHADFRHPIAGPSLLLRNYAVMDVLRDVVTATAATSAELGMCPLPAQLARIRQSAANVLHDIIKANPVNYFIASRSTVLLKSVEHLDSIDLQSQAIILDILRYVILELNYVPFKELALLFVHLQGGPSLATIESCSHFCVRLLDDSRRFKDVFRELGLLGMFSGLLCELYKHFAGATDVDIKDSPSSFDSQAFVVGDSLVSGFFSIMGILRRLLQSPENMQIFRSRSRERLFDLIGFKPLRSGVFLIVETLSRDDPSLKFDILNVVNKAVKASTYSQHAFRTSGGFEAMAAALATLKRGFEQFDEVVPLKDILQAAESYGHTVVSERELLRLWFETVCAAVQGCPQSRAQLGSVARTDAMLQALHSAYIVPDSHVALVFGGLFAITFELPDFLDFFETSITHDMTTRELKDTLFMRFSAGKVPMIRNARCLVVAAKLLPSVSRMQSTLVHAILGSLQATAAACKHNQVSLCSSGILEIAFGWLFERSLCWFIRDAPSGSSLSLLDNASIDQEPDLFMKRCEGLLMSIAKRLIEIGIADSELQYLLSCIDIKTKLLASEQQTMLFEFLLHGLRYGRAPHYLHFDGVTSMTPGYLMLPDYNRSFPPAVGYTFMAWVRVEKFDPSANTTILSIIDSDNKERLTVFFEGAQSKHLVAQTIKTTCRFNAMTLHEREWTHICLVHQKPRISASTIELYINGVHVESAKCGYLGHPGSAAKVQTYIGNLPETHRGETSGSRTVWDLGPTYFIEEALLSAADIAVIYETRFDSTGNWRAYTSRYQSAEKKEQRPVAQLEEEISPLASISFVLAPSKTAPDTLDISEDKILFSLCAGNALEKIVETHAEETYSVLSAVAMRLQASTNAVLNSAFVKPSFEPESEPECAYVKGDVLVVCQNRMIDGIWKLGGCAVLLKLIEISTTSEALYQSVSVLVESLEHSWRNEAEMEKCHFFEILSYLIKGKRDLVTIAIMDVLLILVGRTLEHSDNATLKNHHAMRHLFLDIELWRTSPELQRYYLTQMTDFIVHSSNRDQNIQKLNKMAMIKRMLLMLKSQIIPTDLLPEIINHLKIFLKAGWSTDTIKSVCSFLMSTLPKDDDFSEVRDMTAKLKTVGGRRRLEDMPVLVPNAKAMQQQSYVVQMRNAILEMLFEVLSERSDSQGSFDTEFVRVVTSRWVVLFCGPRLDSYTVVLATRIFARLWIAHDISSPSKFREGFMVMSRLLQPYYNALQLYPSLLAILCGIDVSSVPSDMSFDVSTLMAVMKPLGTKARRNISPDVMRVITSLLIQTVRTLSKWSDTIEAVNQEIKAEIRLKGTSHDDGNGSGDSIDKAGRPRFPDAELDKSRAKLDALSEAVQTILQFIGTMYRYLEDMKDSVCRQESIDDFVSLLFQLISTGNPVSIEKELTTKGEMPEAEELTVASMFKNAGESDQNEEALKLKLKFVQIEAPETAVTAYEQPSAAAYGSKSSLGGKTGSVAALDGNKGQTQVGSNPALRGESMFSLAGRSAANISEQGSVRGREKSAAQATASKTRSMFALCNTSPDNLSITKRNLIDSLIELIMTITVESILGTWKPMQGLEMVLKAIPPSTKKAQVYFQSFILSCTMNAVHAKLNKRKSYLSDTRVLATVGKFITMLVDKAYQGVFVDGPETVYDFVLAVVDIIQSIEDENSSKVLRTDFSQMPSFHKQVNRITAFYFGVCASNPETAGRSLVPLLDRILFYHKIILSSKNSDSESFKILAHHLFVCLQDEREPIQRLAMAVWKLLLLQKPAQVSMLLRSPKAGADYKELVDGISKILEMDASFSEWLASKKEEITAVFNENATKVWDQSCAAELRAAKDGIKASGKSRYSKLKKQYKRMGLESEIFVKYLARAKTWTHDVQKMELARFQRFRQDYQLMISSIDADWMALSGSLERERAIWGPEAEKHIRWKLDFTEARARMRKKMRRNNDAVVHYQSKFEKIQLSSKAPKAPEAASPLGGSFEVNAESSAAPKTEDQAVVSAGDRLADIETAHTLQLSDDRQPSPTSPAFPSGADVQNALSPLEPEAESAEAEEQAEEDLAAATKPDLRIQLSTDNLNADKDGTEAEADWEEVTADEDQNRKILRLLEPGDEVVDIVNCARLVGLELCEGLCILCQDNVYIIDNYFQRADGEIVDIDDVPREERNIYHAIVLGSKKHEQQRSADKTVDDERHMCRKFPFEDIKEVHKRLYLFRNVALEIFIGDGRNSLLSFWTTRARDAVYSRMLSKASLNTDESVSGISPASGQSVLQNVIFGGSPLAELTQKWCSREISNFAYLMHLNTLAGRSYNDLTQYPVFPWILADYESSTIDLNNPAVYRDLSKPMGAQGPTRAAEFIERFAAWDDPSTPGCHYGTHYSSSMIVCSYLIRLEPFTQQYLKLQGGHFDHPDRLFHSIALSWASASRLNTTDVRELIPEFFYLPDFLVNGNKFEFGVKQTGEVINDVFLPPWAKGDANLFIQTNREALESEYVSAHLHEWIDLIFGFKQQGEEAAKAVNVFHYLSYEGAVDIDRIEDPVEKQATISIIHNFGQTPRQLFRKPHPRRGTDGSENQYKIHRNPEMLIQAAAPIKGKFIASAPVSDIMLSSAADKIMVVGSCKLFVPPACSRYIEWDFLDNSLRLCQADTGKTICVFENLHIGHGSCAAFASQSILVTGGSDAAVCVWRLTSSRHPDISLVSCMRGHRKKVISLAVSSSYSIIVSGGEDGVAILWDLNRSQYVRTLCGHDAPVTAVAVHEGTGDIITCSATQLRFWDVNGNLMFSKTVSGTVSDAVLSVAFYEIWTRSYVDQPWAADAPLHPFKWDIKCIKMLEPHTSPSPVTLIQYSSGRFLVTGDMLGRVTSWMLPDGSGTELHFAHEDACMTCSTKFTVLERKGNCRCCGGSFCSQCMASLSDRGYRMCHTCFGKSLALQRRTNRSSRGQTPTDSEDTSLTAPDGSDPAGAPPAAAPPAGAGAAGAGDGADGRDGGKPARHGDDADGDVDPSEDPASKSVSAVPADPDADADAATGSRKRPAAGSESVVRGRPVRRAGSSVEKSKSSSDESSSAVDRITVPEVYPQLLAIPLTRRPLFPGFYKSLYIKDPKAIKAIQSLVERRQPYVGIFLAKDDNADSDLVTDVDQIHKTGVFAQITNTYFSGPDNSALTVVVYPHRRIRASDLVLPPPAPLPDADPAETRAATDAAMLKYLPISLPMVEHDVPLINVENLADEPYNAENRLIKAITSEIINVLKEISQLNPLLRDQIISISVQTGNLLLDPSKLADFAAAVSSGEPNELQSILESLVVEERLHKALVVLKKELANAKLQQEISREVDRKMTRKQQEYFLMEQLKGIKKELGMESDGKEKLVEKFREKASKLTMPDAIKKVFDEELNKLQHLEPAASEFNVTRNYLDWLTQIPWGQRSAENFDVAHARTVLDEDHYGLKDVKERILEFIAVGKLRGTVEGKIITMVGPPGVGKTSVGKSIARALGREFYRFSVGGLTDVAEIKGHRRTYVGAMPGKIVQALKKVQTENPLIMIDEIDKLGKSHQGDPASALLELLDPEQNSSFLDHYLDVPLDLSKVLFVCTANTLDTIPAPLLDRMEVITLSGYVAEEKVAISSTYLEPTSRVANGLENHKVTLTKEAIETLIRQYCRESGVRNLKKHIDKIFRKAAFRIVSGGAPADTTNATPAADATPAAQGTPGEIVITPENLRDYVGSPVYTSDRMYEETPAGVVMGLAWTQMGGSSLYIESVLESAITGDSKPHFHRTGQMGDVMKESATIAYTYARALFAKRFPENKFFDHASIHMHVPEGATPKDGPSAGSTMTTSLLSLALRKPVIPDVAMTGEITLTGKILRIGGVKEKAIAAKRSGVKTIIFPHANKSDWDELPDYIKEGLEPHFVKWYEEIFAIVFPDA</sequence>
<evidence type="ECO:0000259" key="15">
    <source>
        <dbReference type="PROSITE" id="PS50197"/>
    </source>
</evidence>
<dbReference type="PROSITE" id="PS51786">
    <property type="entry name" value="LON_PROTEOLYTIC"/>
    <property type="match status" value="1"/>
</dbReference>
<dbReference type="Pfam" id="PF00004">
    <property type="entry name" value="AAA"/>
    <property type="match status" value="1"/>
</dbReference>
<evidence type="ECO:0000256" key="8">
    <source>
        <dbReference type="ARBA" id="ARBA00023128"/>
    </source>
</evidence>
<feature type="domain" description="BEACH" evidence="15">
    <location>
        <begin position="2658"/>
        <end position="2949"/>
    </location>
</feature>
<dbReference type="InterPro" id="IPR003593">
    <property type="entry name" value="AAA+_ATPase"/>
</dbReference>
<dbReference type="InterPro" id="IPR019775">
    <property type="entry name" value="WD40_repeat_CS"/>
</dbReference>
<feature type="region of interest" description="Disordered" evidence="13">
    <location>
        <begin position="1703"/>
        <end position="1725"/>
    </location>
</feature>
<dbReference type="EMBL" id="JADGIZ020000007">
    <property type="protein sequence ID" value="KAL2918165.1"/>
    <property type="molecule type" value="Genomic_DNA"/>
</dbReference>
<dbReference type="InterPro" id="IPR023362">
    <property type="entry name" value="PH-BEACH_dom"/>
</dbReference>
<keyword evidence="9 12" id="KW-0720">Serine protease</keyword>
<accession>A0ABR4NF86</accession>
<dbReference type="Gene3D" id="2.130.10.10">
    <property type="entry name" value="YVTN repeat-like/Quinoprotein amine dehydrogenase"/>
    <property type="match status" value="1"/>
</dbReference>
<dbReference type="InterPro" id="IPR004815">
    <property type="entry name" value="Lon_bac/euk-typ"/>
</dbReference>
<feature type="compositionally biased region" description="Basic and acidic residues" evidence="13">
    <location>
        <begin position="3363"/>
        <end position="3377"/>
    </location>
</feature>
<dbReference type="SMART" id="SM00382">
    <property type="entry name" value="AAA"/>
    <property type="match status" value="1"/>
</dbReference>
<dbReference type="InterPro" id="IPR003959">
    <property type="entry name" value="ATPase_AAA_core"/>
</dbReference>
<dbReference type="SUPFAM" id="SSF50978">
    <property type="entry name" value="WD40 repeat-like"/>
    <property type="match status" value="1"/>
</dbReference>
<proteinExistence type="inferred from homology"/>
<dbReference type="InterPro" id="IPR001680">
    <property type="entry name" value="WD40_rpt"/>
</dbReference>
<comment type="caution">
    <text evidence="19">The sequence shown here is derived from an EMBL/GenBank/DDBJ whole genome shotgun (WGS) entry which is preliminary data.</text>
</comment>
<dbReference type="Pfam" id="PF22667">
    <property type="entry name" value="Lon_lid"/>
    <property type="match status" value="1"/>
</dbReference>
<feature type="active site" evidence="9 12">
    <location>
        <position position="4243"/>
    </location>
</feature>
<dbReference type="Gene3D" id="3.30.40.10">
    <property type="entry name" value="Zinc/RING finger domain, C3HC4 (zinc finger)"/>
    <property type="match status" value="1"/>
</dbReference>
<dbReference type="InterPro" id="IPR036322">
    <property type="entry name" value="WD40_repeat_dom_sf"/>
</dbReference>
<feature type="binding site" evidence="9">
    <location>
        <begin position="3851"/>
        <end position="3858"/>
    </location>
    <ligand>
        <name>ATP</name>
        <dbReference type="ChEBI" id="CHEBI:30616"/>
    </ligand>
</feature>
<evidence type="ECO:0000256" key="12">
    <source>
        <dbReference type="PROSITE-ProRule" id="PRU01122"/>
    </source>
</evidence>
<keyword evidence="20" id="KW-1185">Reference proteome</keyword>
<dbReference type="InterPro" id="IPR003111">
    <property type="entry name" value="Lon_prtase_N"/>
</dbReference>
<dbReference type="InterPro" id="IPR020568">
    <property type="entry name" value="Ribosomal_Su5_D2-typ_SF"/>
</dbReference>
<dbReference type="InterPro" id="IPR017455">
    <property type="entry name" value="Znf_FYVE-rel"/>
</dbReference>
<evidence type="ECO:0000259" key="14">
    <source>
        <dbReference type="PROSITE" id="PS50178"/>
    </source>
</evidence>
<dbReference type="Gene3D" id="3.40.50.300">
    <property type="entry name" value="P-loop containing nucleotide triphosphate hydrolases"/>
    <property type="match status" value="1"/>
</dbReference>
<dbReference type="InterPro" id="IPR046336">
    <property type="entry name" value="Lon_prtase_N_sf"/>
</dbReference>
<dbReference type="PROSITE" id="PS00678">
    <property type="entry name" value="WD_REPEATS_1"/>
    <property type="match status" value="1"/>
</dbReference>
<evidence type="ECO:0000256" key="10">
    <source>
        <dbReference type="PROSITE-ProRule" id="PRU00091"/>
    </source>
</evidence>
<keyword evidence="6" id="KW-0862">Zinc</keyword>
<dbReference type="InterPro" id="IPR015943">
    <property type="entry name" value="WD40/YVTN_repeat-like_dom_sf"/>
</dbReference>
<dbReference type="InterPro" id="IPR000306">
    <property type="entry name" value="Znf_FYVE"/>
</dbReference>
<dbReference type="InterPro" id="IPR054594">
    <property type="entry name" value="Lon_lid"/>
</dbReference>
<dbReference type="InterPro" id="IPR011993">
    <property type="entry name" value="PH-like_dom_sf"/>
</dbReference>
<dbReference type="Pfam" id="PF13385">
    <property type="entry name" value="Laminin_G_3"/>
    <property type="match status" value="1"/>
</dbReference>
<dbReference type="InterPro" id="IPR014721">
    <property type="entry name" value="Ribsml_uS5_D2-typ_fold_subgr"/>
</dbReference>
<dbReference type="Pfam" id="PF14844">
    <property type="entry name" value="PH_BEACH"/>
    <property type="match status" value="1"/>
</dbReference>
<comment type="function">
    <text evidence="9">ATP-dependent serine protease that mediates the selective degradation of misfolded, unassembled or oxidatively damaged polypeptides as well as certain short-lived regulatory proteins in the mitochondrial matrix. May also have a chaperone function in the assembly of inner membrane protein complexes. Participates in the regulation of mitochondrial gene expression and in the maintenance of the integrity of the mitochondrial genome. Binds to mitochondrial DNA in a site-specific manner.</text>
</comment>
<dbReference type="Proteomes" id="UP001527925">
    <property type="component" value="Unassembled WGS sequence"/>
</dbReference>
<keyword evidence="4" id="KW-0677">Repeat</keyword>
<dbReference type="SMART" id="SM01026">
    <property type="entry name" value="Beach"/>
    <property type="match status" value="1"/>
</dbReference>
<feature type="repeat" description="WD" evidence="11">
    <location>
        <begin position="3084"/>
        <end position="3125"/>
    </location>
</feature>
<dbReference type="PROSITE" id="PS50082">
    <property type="entry name" value="WD_REPEATS_2"/>
    <property type="match status" value="1"/>
</dbReference>
<feature type="domain" description="Lon N-terminal" evidence="18">
    <location>
        <begin position="3460"/>
        <end position="3698"/>
    </location>
</feature>
<keyword evidence="3" id="KW-0479">Metal-binding</keyword>
<keyword evidence="2 11" id="KW-0853">WD repeat</keyword>
<dbReference type="SUPFAM" id="SSF54211">
    <property type="entry name" value="Ribosomal protein S5 domain 2-like"/>
    <property type="match status" value="1"/>
</dbReference>
<dbReference type="SMART" id="SM00064">
    <property type="entry name" value="FYVE"/>
    <property type="match status" value="1"/>
</dbReference>
<dbReference type="InterPro" id="IPR051944">
    <property type="entry name" value="BEACH_domain_protein"/>
</dbReference>
<dbReference type="InterPro" id="IPR031570">
    <property type="entry name" value="NBEA/BDCP_DUF4704"/>
</dbReference>
<evidence type="ECO:0000259" key="17">
    <source>
        <dbReference type="PROSITE" id="PS51786"/>
    </source>
</evidence>
<evidence type="ECO:0000256" key="9">
    <source>
        <dbReference type="HAMAP-Rule" id="MF_03120"/>
    </source>
</evidence>
<evidence type="ECO:0000313" key="20">
    <source>
        <dbReference type="Proteomes" id="UP001527925"/>
    </source>
</evidence>
<dbReference type="PROSITE" id="PS51783">
    <property type="entry name" value="PH_BEACH"/>
    <property type="match status" value="1"/>
</dbReference>
<organism evidence="19 20">
    <name type="scientific">Polyrhizophydium stewartii</name>
    <dbReference type="NCBI Taxonomy" id="2732419"/>
    <lineage>
        <taxon>Eukaryota</taxon>
        <taxon>Fungi</taxon>
        <taxon>Fungi incertae sedis</taxon>
        <taxon>Chytridiomycota</taxon>
        <taxon>Chytridiomycota incertae sedis</taxon>
        <taxon>Chytridiomycetes</taxon>
        <taxon>Rhizophydiales</taxon>
        <taxon>Rhizophydiales incertae sedis</taxon>
        <taxon>Polyrhizophydium</taxon>
    </lineage>
</organism>
<evidence type="ECO:0000256" key="6">
    <source>
        <dbReference type="ARBA" id="ARBA00022833"/>
    </source>
</evidence>
<dbReference type="PANTHER" id="PTHR46108">
    <property type="entry name" value="BLUE CHEESE"/>
    <property type="match status" value="1"/>
</dbReference>
<dbReference type="InterPro" id="IPR008269">
    <property type="entry name" value="Lon_proteolytic"/>
</dbReference>
<dbReference type="PROSITE" id="PS50294">
    <property type="entry name" value="WD_REPEATS_REGION"/>
    <property type="match status" value="1"/>
</dbReference>
<feature type="compositionally biased region" description="Polar residues" evidence="13">
    <location>
        <begin position="2402"/>
        <end position="2417"/>
    </location>
</feature>
<keyword evidence="7 9" id="KW-0238">DNA-binding</keyword>
<evidence type="ECO:0000256" key="1">
    <source>
        <dbReference type="ARBA" id="ARBA00004305"/>
    </source>
</evidence>
<feature type="active site" evidence="9 12">
    <location>
        <position position="4200"/>
    </location>
</feature>
<feature type="compositionally biased region" description="Polar residues" evidence="13">
    <location>
        <begin position="56"/>
        <end position="68"/>
    </location>
</feature>
<dbReference type="Gene3D" id="1.20.58.1480">
    <property type="match status" value="1"/>
</dbReference>
<gene>
    <name evidence="19" type="primary">BPH1</name>
    <name evidence="9" type="synonym">PIM1</name>
    <name evidence="19" type="ORF">HK105_202092</name>
</gene>
<dbReference type="SUPFAM" id="SSF50729">
    <property type="entry name" value="PH domain-like"/>
    <property type="match status" value="1"/>
</dbReference>
<reference evidence="19 20" key="1">
    <citation type="submission" date="2023-09" db="EMBL/GenBank/DDBJ databases">
        <title>Pangenome analysis of Batrachochytrium dendrobatidis and related Chytrids.</title>
        <authorList>
            <person name="Yacoub M.N."/>
            <person name="Stajich J.E."/>
            <person name="James T.Y."/>
        </authorList>
    </citation>
    <scope>NUCLEOTIDE SEQUENCE [LARGE SCALE GENOMIC DNA]</scope>
    <source>
        <strain evidence="19 20">JEL0888</strain>
    </source>
</reference>
<dbReference type="NCBIfam" id="TIGR00763">
    <property type="entry name" value="lon"/>
    <property type="match status" value="1"/>
</dbReference>
<evidence type="ECO:0000259" key="16">
    <source>
        <dbReference type="PROSITE" id="PS51783"/>
    </source>
</evidence>
<keyword evidence="8 9" id="KW-0496">Mitochondrion</keyword>
<dbReference type="Pfam" id="PF15787">
    <property type="entry name" value="DUF4704"/>
    <property type="match status" value="1"/>
</dbReference>
<dbReference type="PRINTS" id="PR00830">
    <property type="entry name" value="ENDOLAPTASE"/>
</dbReference>
<protein>
    <recommendedName>
        <fullName evidence="9">Lon protease homolog, mitochondrial</fullName>
        <ecNumber evidence="9">3.4.21.53</ecNumber>
    </recommendedName>
</protein>
<evidence type="ECO:0000256" key="7">
    <source>
        <dbReference type="ARBA" id="ARBA00023125"/>
    </source>
</evidence>
<evidence type="ECO:0000256" key="2">
    <source>
        <dbReference type="ARBA" id="ARBA00022574"/>
    </source>
</evidence>
<comment type="subcellular location">
    <subcellularLocation>
        <location evidence="1 9">Mitochondrion matrix</location>
    </subcellularLocation>
</comment>
<evidence type="ECO:0000256" key="4">
    <source>
        <dbReference type="ARBA" id="ARBA00022737"/>
    </source>
</evidence>
<dbReference type="SUPFAM" id="SSF49899">
    <property type="entry name" value="Concanavalin A-like lectins/glucanases"/>
    <property type="match status" value="1"/>
</dbReference>
<dbReference type="SUPFAM" id="SSF57903">
    <property type="entry name" value="FYVE/PHD zinc finger"/>
    <property type="match status" value="1"/>
</dbReference>
<evidence type="ECO:0000256" key="3">
    <source>
        <dbReference type="ARBA" id="ARBA00022723"/>
    </source>
</evidence>
<dbReference type="CDD" id="cd01201">
    <property type="entry name" value="PH_BEACH"/>
    <property type="match status" value="1"/>
</dbReference>
<dbReference type="HAMAP" id="MF_03120">
    <property type="entry name" value="lonm_euk"/>
    <property type="match status" value="1"/>
</dbReference>
<evidence type="ECO:0000256" key="5">
    <source>
        <dbReference type="ARBA" id="ARBA00022771"/>
    </source>
</evidence>
<feature type="region of interest" description="Disordered" evidence="13">
    <location>
        <begin position="2402"/>
        <end position="2482"/>
    </location>
</feature>
<dbReference type="Pfam" id="PF02138">
    <property type="entry name" value="Beach"/>
    <property type="match status" value="1"/>
</dbReference>
<feature type="region of interest" description="Disordered" evidence="13">
    <location>
        <begin position="3313"/>
        <end position="3448"/>
    </location>
</feature>
<dbReference type="CDD" id="cd06071">
    <property type="entry name" value="Beach"/>
    <property type="match status" value="1"/>
</dbReference>
<dbReference type="Gene3D" id="2.30.130.40">
    <property type="entry name" value="LON domain-like"/>
    <property type="match status" value="1"/>
</dbReference>
<keyword evidence="9 12" id="KW-0645">Protease</keyword>
<dbReference type="CDD" id="cd00065">
    <property type="entry name" value="FYVE_like_SF"/>
    <property type="match status" value="1"/>
</dbReference>
<evidence type="ECO:0000256" key="11">
    <source>
        <dbReference type="PROSITE-ProRule" id="PRU00221"/>
    </source>
</evidence>
<dbReference type="Gene3D" id="1.10.8.60">
    <property type="match status" value="1"/>
</dbReference>
<dbReference type="Gene3D" id="1.20.5.5270">
    <property type="match status" value="1"/>
</dbReference>
<feature type="compositionally biased region" description="Acidic residues" evidence="13">
    <location>
        <begin position="2433"/>
        <end position="2448"/>
    </location>
</feature>
<feature type="region of interest" description="Disordered" evidence="13">
    <location>
        <begin position="10"/>
        <end position="73"/>
    </location>
</feature>
<dbReference type="PANTHER" id="PTHR46108:SF4">
    <property type="entry name" value="BLUE CHEESE"/>
    <property type="match status" value="1"/>
</dbReference>
<dbReference type="Pfam" id="PF05362">
    <property type="entry name" value="Lon_C"/>
    <property type="match status" value="1"/>
</dbReference>
<dbReference type="Gene3D" id="2.30.29.30">
    <property type="entry name" value="Pleckstrin-homology domain (PH domain)/Phosphotyrosine-binding domain (PTB)"/>
    <property type="match status" value="1"/>
</dbReference>
<dbReference type="InterPro" id="IPR013320">
    <property type="entry name" value="ConA-like_dom_sf"/>
</dbReference>
<dbReference type="CDD" id="cd19500">
    <property type="entry name" value="RecA-like_Lon"/>
    <property type="match status" value="1"/>
</dbReference>
<keyword evidence="9" id="KW-0067">ATP-binding</keyword>
<feature type="compositionally biased region" description="Acidic residues" evidence="13">
    <location>
        <begin position="2473"/>
        <end position="2482"/>
    </location>
</feature>
<feature type="domain" description="FYVE-type" evidence="14">
    <location>
        <begin position="3263"/>
        <end position="3310"/>
    </location>
</feature>
<evidence type="ECO:0000313" key="19">
    <source>
        <dbReference type="EMBL" id="KAL2918165.1"/>
    </source>
</evidence>
<feature type="compositionally biased region" description="Polar residues" evidence="13">
    <location>
        <begin position="3319"/>
        <end position="3334"/>
    </location>
</feature>
<dbReference type="InterPro" id="IPR013083">
    <property type="entry name" value="Znf_RING/FYVE/PHD"/>
</dbReference>
<dbReference type="SUPFAM" id="SSF52540">
    <property type="entry name" value="P-loop containing nucleoside triphosphate hydrolases"/>
    <property type="match status" value="1"/>
</dbReference>
<dbReference type="SMART" id="SM00320">
    <property type="entry name" value="WD40"/>
    <property type="match status" value="4"/>
</dbReference>
<dbReference type="Pfam" id="PF02190">
    <property type="entry name" value="LON_substr_bdg"/>
    <property type="match status" value="1"/>
</dbReference>
<dbReference type="PROSITE" id="PS50178">
    <property type="entry name" value="ZF_FYVE"/>
    <property type="match status" value="1"/>
</dbReference>
<comment type="similarity">
    <text evidence="9 12">Belongs to the peptidase S16 family.</text>
</comment>
<dbReference type="Gene3D" id="3.30.230.10">
    <property type="match status" value="1"/>
</dbReference>
<dbReference type="Gene3D" id="1.10.1540.10">
    <property type="entry name" value="BEACH domain"/>
    <property type="match status" value="1"/>
</dbReference>
<dbReference type="PROSITE" id="PS50197">
    <property type="entry name" value="BEACH"/>
    <property type="match status" value="1"/>
</dbReference>
<feature type="domain" description="BEACH-type PH" evidence="16">
    <location>
        <begin position="2496"/>
        <end position="2633"/>
    </location>
</feature>
<feature type="compositionally biased region" description="Gly residues" evidence="13">
    <location>
        <begin position="10"/>
        <end position="28"/>
    </location>
</feature>
<dbReference type="Pfam" id="PF00400">
    <property type="entry name" value="WD40"/>
    <property type="match status" value="2"/>
</dbReference>
<dbReference type="PROSITE" id="PS51787">
    <property type="entry name" value="LON_N"/>
    <property type="match status" value="1"/>
</dbReference>
<keyword evidence="9 12" id="KW-0378">Hydrolase</keyword>
<dbReference type="InterPro" id="IPR027503">
    <property type="entry name" value="Lonm_euk"/>
</dbReference>
<name>A0ABR4NF86_9FUNG</name>
<dbReference type="InterPro" id="IPR015947">
    <property type="entry name" value="PUA-like_sf"/>
</dbReference>
<dbReference type="InterPro" id="IPR027417">
    <property type="entry name" value="P-loop_NTPase"/>
</dbReference>
<dbReference type="SUPFAM" id="SSF88697">
    <property type="entry name" value="PUA domain-like"/>
    <property type="match status" value="1"/>
</dbReference>